<dbReference type="AlphaFoldDB" id="A0AA40CP84"/>
<comment type="caution">
    <text evidence="2">The sequence shown here is derived from an EMBL/GenBank/DDBJ whole genome shotgun (WGS) entry which is preliminary data.</text>
</comment>
<reference evidence="2" key="1">
    <citation type="submission" date="2023-06" db="EMBL/GenBank/DDBJ databases">
        <title>Genome-scale phylogeny and comparative genomics of the fungal order Sordariales.</title>
        <authorList>
            <consortium name="Lawrence Berkeley National Laboratory"/>
            <person name="Hensen N."/>
            <person name="Bonometti L."/>
            <person name="Westerberg I."/>
            <person name="Brannstrom I.O."/>
            <person name="Guillou S."/>
            <person name="Cros-Aarteil S."/>
            <person name="Calhoun S."/>
            <person name="Haridas S."/>
            <person name="Kuo A."/>
            <person name="Mondo S."/>
            <person name="Pangilinan J."/>
            <person name="Riley R."/>
            <person name="Labutti K."/>
            <person name="Andreopoulos B."/>
            <person name="Lipzen A."/>
            <person name="Chen C."/>
            <person name="Yanf M."/>
            <person name="Daum C."/>
            <person name="Ng V."/>
            <person name="Clum A."/>
            <person name="Steindorff A."/>
            <person name="Ohm R."/>
            <person name="Martin F."/>
            <person name="Silar P."/>
            <person name="Natvig D."/>
            <person name="Lalanne C."/>
            <person name="Gautier V."/>
            <person name="Ament-Velasquez S.L."/>
            <person name="Kruys A."/>
            <person name="Hutchinson M.I."/>
            <person name="Powell A.J."/>
            <person name="Barry K."/>
            <person name="Miller A.N."/>
            <person name="Grigoriev I.V."/>
            <person name="Debuchy R."/>
            <person name="Gladieux P."/>
            <person name="Thoren M.H."/>
            <person name="Johannesson H."/>
        </authorList>
    </citation>
    <scope>NUCLEOTIDE SEQUENCE</scope>
    <source>
        <strain evidence="2">SMH2532-1</strain>
    </source>
</reference>
<dbReference type="Proteomes" id="UP001174936">
    <property type="component" value="Unassembled WGS sequence"/>
</dbReference>
<gene>
    <name evidence="2" type="ORF">B0T16DRAFT_411733</name>
</gene>
<organism evidence="2 3">
    <name type="scientific">Cercophora newfieldiana</name>
    <dbReference type="NCBI Taxonomy" id="92897"/>
    <lineage>
        <taxon>Eukaryota</taxon>
        <taxon>Fungi</taxon>
        <taxon>Dikarya</taxon>
        <taxon>Ascomycota</taxon>
        <taxon>Pezizomycotina</taxon>
        <taxon>Sordariomycetes</taxon>
        <taxon>Sordariomycetidae</taxon>
        <taxon>Sordariales</taxon>
        <taxon>Lasiosphaeriaceae</taxon>
        <taxon>Cercophora</taxon>
    </lineage>
</organism>
<name>A0AA40CP84_9PEZI</name>
<dbReference type="EMBL" id="JAULSV010000004">
    <property type="protein sequence ID" value="KAK0645682.1"/>
    <property type="molecule type" value="Genomic_DNA"/>
</dbReference>
<evidence type="ECO:0000256" key="1">
    <source>
        <dbReference type="SAM" id="MobiDB-lite"/>
    </source>
</evidence>
<feature type="region of interest" description="Disordered" evidence="1">
    <location>
        <begin position="1"/>
        <end position="64"/>
    </location>
</feature>
<sequence>MLLGPGRSGEGQLQVWPRQSSRNLERGQQAPGLPSPPQQHPGWNPRLVVHNQAQTDPNTTTRAVDAWWQGQFAPRRALE</sequence>
<evidence type="ECO:0000313" key="3">
    <source>
        <dbReference type="Proteomes" id="UP001174936"/>
    </source>
</evidence>
<keyword evidence="3" id="KW-1185">Reference proteome</keyword>
<accession>A0AA40CP84</accession>
<protein>
    <submittedName>
        <fullName evidence="2">Uncharacterized protein</fullName>
    </submittedName>
</protein>
<evidence type="ECO:0000313" key="2">
    <source>
        <dbReference type="EMBL" id="KAK0645682.1"/>
    </source>
</evidence>
<proteinExistence type="predicted"/>
<feature type="compositionally biased region" description="Polar residues" evidence="1">
    <location>
        <begin position="51"/>
        <end position="62"/>
    </location>
</feature>